<comment type="caution">
    <text evidence="1">The sequence shown here is derived from an EMBL/GenBank/DDBJ whole genome shotgun (WGS) entry which is preliminary data.</text>
</comment>
<evidence type="ECO:0000313" key="2">
    <source>
        <dbReference type="Proteomes" id="UP001479290"/>
    </source>
</evidence>
<evidence type="ECO:0000313" key="1">
    <source>
        <dbReference type="EMBL" id="KAK9966861.1"/>
    </source>
</evidence>
<dbReference type="EMBL" id="JAWDJR010000011">
    <property type="protein sequence ID" value="KAK9966861.1"/>
    <property type="molecule type" value="Genomic_DNA"/>
</dbReference>
<name>A0AAW1ZZS9_CULAL</name>
<gene>
    <name evidence="1" type="ORF">ABG768_003948</name>
</gene>
<sequence>QKDIDLRAILYITECATAHRVIFNLPPPPQMHTYAEPNPRLPFVAVIPAYLHFPSPFMKHRKAH</sequence>
<keyword evidence="2" id="KW-1185">Reference proteome</keyword>
<dbReference type="AlphaFoldDB" id="A0AAW1ZZS9"/>
<proteinExistence type="predicted"/>
<feature type="non-terminal residue" evidence="1">
    <location>
        <position position="1"/>
    </location>
</feature>
<dbReference type="Proteomes" id="UP001479290">
    <property type="component" value="Unassembled WGS sequence"/>
</dbReference>
<reference evidence="1 2" key="1">
    <citation type="submission" date="2024-05" db="EMBL/GenBank/DDBJ databases">
        <title>A high-quality chromosomal-level genome assembly of Topmouth culter (Culter alburnus).</title>
        <authorList>
            <person name="Zhao H."/>
        </authorList>
    </citation>
    <scope>NUCLEOTIDE SEQUENCE [LARGE SCALE GENOMIC DNA]</scope>
    <source>
        <strain evidence="1">CATC2023</strain>
        <tissue evidence="1">Muscle</tissue>
    </source>
</reference>
<accession>A0AAW1ZZS9</accession>
<organism evidence="1 2">
    <name type="scientific">Culter alburnus</name>
    <name type="common">Topmouth culter</name>
    <dbReference type="NCBI Taxonomy" id="194366"/>
    <lineage>
        <taxon>Eukaryota</taxon>
        <taxon>Metazoa</taxon>
        <taxon>Chordata</taxon>
        <taxon>Craniata</taxon>
        <taxon>Vertebrata</taxon>
        <taxon>Euteleostomi</taxon>
        <taxon>Actinopterygii</taxon>
        <taxon>Neopterygii</taxon>
        <taxon>Teleostei</taxon>
        <taxon>Ostariophysi</taxon>
        <taxon>Cypriniformes</taxon>
        <taxon>Xenocyprididae</taxon>
        <taxon>Xenocypridinae</taxon>
        <taxon>Culter</taxon>
    </lineage>
</organism>
<protein>
    <submittedName>
        <fullName evidence="1">Uncharacterized protein</fullName>
    </submittedName>
</protein>